<keyword evidence="3" id="KW-1185">Reference proteome</keyword>
<dbReference type="InterPro" id="IPR041049">
    <property type="entry name" value="DUF5615"/>
</dbReference>
<name>A0ABU5TPM2_9CYAN</name>
<accession>A0ABU5TPM2</accession>
<feature type="domain" description="DUF5615" evidence="1">
    <location>
        <begin position="4"/>
        <end position="115"/>
    </location>
</feature>
<dbReference type="EMBL" id="JAYGIE010000115">
    <property type="protein sequence ID" value="MEA5480256.1"/>
    <property type="molecule type" value="Genomic_DNA"/>
</dbReference>
<proteinExistence type="predicted"/>
<dbReference type="RefSeq" id="WP_323263306.1">
    <property type="nucleotide sequence ID" value="NZ_JAYGIE010000115.1"/>
</dbReference>
<evidence type="ECO:0000259" key="1">
    <source>
        <dbReference type="Pfam" id="PF18480"/>
    </source>
</evidence>
<evidence type="ECO:0000313" key="2">
    <source>
        <dbReference type="EMBL" id="MEA5480256.1"/>
    </source>
</evidence>
<dbReference type="Proteomes" id="UP001301388">
    <property type="component" value="Unassembled WGS sequence"/>
</dbReference>
<sequence>MSLKLLLDEDSQAKYLVNLLRGVGHNVVTVNETDLGGLPDSVVFDYSRQHRRVILTRNCDDFLELHQVNPVHAGILAVYQNSDISKNMSYQAIAKAIANLEMSGFNLENQFVILNQWNWN</sequence>
<gene>
    <name evidence="2" type="ORF">VB774_21705</name>
</gene>
<evidence type="ECO:0000313" key="3">
    <source>
        <dbReference type="Proteomes" id="UP001301388"/>
    </source>
</evidence>
<comment type="caution">
    <text evidence="2">The sequence shown here is derived from an EMBL/GenBank/DDBJ whole genome shotgun (WGS) entry which is preliminary data.</text>
</comment>
<reference evidence="2 3" key="1">
    <citation type="submission" date="2023-12" db="EMBL/GenBank/DDBJ databases">
        <title>Baltic Sea Cyanobacteria.</title>
        <authorList>
            <person name="Delbaje E."/>
            <person name="Fewer D.P."/>
            <person name="Shishido T.K."/>
        </authorList>
    </citation>
    <scope>NUCLEOTIDE SEQUENCE [LARGE SCALE GENOMIC DNA]</scope>
    <source>
        <strain evidence="2 3">UHCC 0370</strain>
    </source>
</reference>
<protein>
    <submittedName>
        <fullName evidence="2">DUF5615 family PIN-like protein</fullName>
    </submittedName>
</protein>
<dbReference type="Pfam" id="PF18480">
    <property type="entry name" value="DUF5615"/>
    <property type="match status" value="1"/>
</dbReference>
<organism evidence="2 3">
    <name type="scientific">Pseudanabaena galeata UHCC 0370</name>
    <dbReference type="NCBI Taxonomy" id="3110310"/>
    <lineage>
        <taxon>Bacteria</taxon>
        <taxon>Bacillati</taxon>
        <taxon>Cyanobacteriota</taxon>
        <taxon>Cyanophyceae</taxon>
        <taxon>Pseudanabaenales</taxon>
        <taxon>Pseudanabaenaceae</taxon>
        <taxon>Pseudanabaena</taxon>
    </lineage>
</organism>